<dbReference type="EMBL" id="NBXE01000035">
    <property type="protein sequence ID" value="RFA25110.1"/>
    <property type="molecule type" value="Genomic_DNA"/>
</dbReference>
<dbReference type="AlphaFoldDB" id="A0A3E0W7H9"/>
<proteinExistence type="predicted"/>
<name>A0A3E0W7H9_9MICO</name>
<feature type="domain" description="Alcohol dehydrogenase-like N-terminal" evidence="4">
    <location>
        <begin position="24"/>
        <end position="168"/>
    </location>
</feature>
<protein>
    <submittedName>
        <fullName evidence="5">Zinc-binding alcohol dehydrogenase</fullName>
    </submittedName>
</protein>
<sequence length="375" mass="38293">MPAAVYHGAHDIRITDVPTPERRAGEVLVRVLRSGICGTDATEWSVGPKVFPVTSEHAVTHHHGPMVLGHEFVGEIVEVPDAAEAASPAAPAGSPSLAGSLATGPGASVAFAVGDLVASGAGVWCGECARCLEGRTNMCLNYYTLGLSLDGGMAGYVSVPVRTLVPVPAALPLDSAALAQPLAVGIHAARRSGALSGDRVLVIGGGAIASFVLAGLKHLLDVEVTVVEFAGPKQERALRLGADHVVSPSERLTADVEAAFGGGRADVVIEASGAPGQLAAAVSLVRNGGRVLAVGLPKVQPTLDVHSLVFREITLDSSLAHVCQTDLPAALAILASTTLGEELVERVVPLSDLGAQLDRLTAGQVDGKILIDPWL</sequence>
<accession>A0A3E0W7H9</accession>
<comment type="caution">
    <text evidence="5">The sequence shown here is derived from an EMBL/GenBank/DDBJ whole genome shotgun (WGS) entry which is preliminary data.</text>
</comment>
<evidence type="ECO:0000256" key="1">
    <source>
        <dbReference type="ARBA" id="ARBA00001947"/>
    </source>
</evidence>
<evidence type="ECO:0000259" key="4">
    <source>
        <dbReference type="Pfam" id="PF08240"/>
    </source>
</evidence>
<feature type="domain" description="Alcohol dehydrogenase-like C-terminal" evidence="3">
    <location>
        <begin position="208"/>
        <end position="335"/>
    </location>
</feature>
<dbReference type="InterPro" id="IPR011032">
    <property type="entry name" value="GroES-like_sf"/>
</dbReference>
<dbReference type="SUPFAM" id="SSF51735">
    <property type="entry name" value="NAD(P)-binding Rossmann-fold domains"/>
    <property type="match status" value="1"/>
</dbReference>
<gene>
    <name evidence="5" type="ORF">B7R25_15650</name>
</gene>
<dbReference type="Gene3D" id="3.40.50.720">
    <property type="entry name" value="NAD(P)-binding Rossmann-like Domain"/>
    <property type="match status" value="1"/>
</dbReference>
<dbReference type="PANTHER" id="PTHR43401">
    <property type="entry name" value="L-THREONINE 3-DEHYDROGENASE"/>
    <property type="match status" value="1"/>
</dbReference>
<dbReference type="Pfam" id="PF08240">
    <property type="entry name" value="ADH_N"/>
    <property type="match status" value="1"/>
</dbReference>
<dbReference type="SUPFAM" id="SSF50129">
    <property type="entry name" value="GroES-like"/>
    <property type="match status" value="1"/>
</dbReference>
<evidence type="ECO:0000259" key="3">
    <source>
        <dbReference type="Pfam" id="PF00107"/>
    </source>
</evidence>
<reference evidence="5 6" key="1">
    <citation type="submission" date="2017-04" db="EMBL/GenBank/DDBJ databases">
        <title>Comparative genome analysis of Subtercola boreus.</title>
        <authorList>
            <person name="Cho Y.-J."/>
            <person name="Cho A."/>
            <person name="Kim O.-S."/>
            <person name="Lee J.-I."/>
        </authorList>
    </citation>
    <scope>NUCLEOTIDE SEQUENCE [LARGE SCALE GENOMIC DNA]</scope>
    <source>
        <strain evidence="5 6">P28004</strain>
    </source>
</reference>
<dbReference type="PANTHER" id="PTHR43401:SF2">
    <property type="entry name" value="L-THREONINE 3-DEHYDROGENASE"/>
    <property type="match status" value="1"/>
</dbReference>
<evidence type="ECO:0000313" key="6">
    <source>
        <dbReference type="Proteomes" id="UP000257080"/>
    </source>
</evidence>
<dbReference type="GO" id="GO:0016491">
    <property type="term" value="F:oxidoreductase activity"/>
    <property type="evidence" value="ECO:0007669"/>
    <property type="project" value="UniProtKB-KW"/>
</dbReference>
<dbReference type="Pfam" id="PF00107">
    <property type="entry name" value="ADH_zinc_N"/>
    <property type="match status" value="1"/>
</dbReference>
<comment type="cofactor">
    <cofactor evidence="1">
        <name>Zn(2+)</name>
        <dbReference type="ChEBI" id="CHEBI:29105"/>
    </cofactor>
</comment>
<evidence type="ECO:0000256" key="2">
    <source>
        <dbReference type="ARBA" id="ARBA00023002"/>
    </source>
</evidence>
<dbReference type="InterPro" id="IPR036291">
    <property type="entry name" value="NAD(P)-bd_dom_sf"/>
</dbReference>
<dbReference type="Proteomes" id="UP000257080">
    <property type="component" value="Unassembled WGS sequence"/>
</dbReference>
<dbReference type="InterPro" id="IPR013149">
    <property type="entry name" value="ADH-like_C"/>
</dbReference>
<evidence type="ECO:0000313" key="5">
    <source>
        <dbReference type="EMBL" id="RFA25110.1"/>
    </source>
</evidence>
<dbReference type="InterPro" id="IPR050129">
    <property type="entry name" value="Zn_alcohol_dh"/>
</dbReference>
<organism evidence="5 6">
    <name type="scientific">Subtercola boreus</name>
    <dbReference type="NCBI Taxonomy" id="120213"/>
    <lineage>
        <taxon>Bacteria</taxon>
        <taxon>Bacillati</taxon>
        <taxon>Actinomycetota</taxon>
        <taxon>Actinomycetes</taxon>
        <taxon>Micrococcales</taxon>
        <taxon>Microbacteriaceae</taxon>
        <taxon>Subtercola</taxon>
    </lineage>
</organism>
<dbReference type="OrthoDB" id="9797931at2"/>
<dbReference type="Gene3D" id="3.90.180.10">
    <property type="entry name" value="Medium-chain alcohol dehydrogenases, catalytic domain"/>
    <property type="match status" value="1"/>
</dbReference>
<dbReference type="InterPro" id="IPR013154">
    <property type="entry name" value="ADH-like_N"/>
</dbReference>
<keyword evidence="2" id="KW-0560">Oxidoreductase</keyword>